<dbReference type="EMBL" id="MU001765">
    <property type="protein sequence ID" value="KAF2799395.1"/>
    <property type="molecule type" value="Genomic_DNA"/>
</dbReference>
<dbReference type="Proteomes" id="UP000799757">
    <property type="component" value="Unassembled WGS sequence"/>
</dbReference>
<protein>
    <recommendedName>
        <fullName evidence="3">Knr4/Smi1-like domain-containing protein</fullName>
    </recommendedName>
</protein>
<evidence type="ECO:0000313" key="2">
    <source>
        <dbReference type="Proteomes" id="UP000799757"/>
    </source>
</evidence>
<evidence type="ECO:0008006" key="3">
    <source>
        <dbReference type="Google" id="ProtNLM"/>
    </source>
</evidence>
<gene>
    <name evidence="1" type="ORF">K505DRAFT_356656</name>
</gene>
<proteinExistence type="predicted"/>
<reference evidence="1" key="1">
    <citation type="journal article" date="2020" name="Stud. Mycol.">
        <title>101 Dothideomycetes genomes: a test case for predicting lifestyles and emergence of pathogens.</title>
        <authorList>
            <person name="Haridas S."/>
            <person name="Albert R."/>
            <person name="Binder M."/>
            <person name="Bloem J."/>
            <person name="Labutti K."/>
            <person name="Salamov A."/>
            <person name="Andreopoulos B."/>
            <person name="Baker S."/>
            <person name="Barry K."/>
            <person name="Bills G."/>
            <person name="Bluhm B."/>
            <person name="Cannon C."/>
            <person name="Castanera R."/>
            <person name="Culley D."/>
            <person name="Daum C."/>
            <person name="Ezra D."/>
            <person name="Gonzalez J."/>
            <person name="Henrissat B."/>
            <person name="Kuo A."/>
            <person name="Liang C."/>
            <person name="Lipzen A."/>
            <person name="Lutzoni F."/>
            <person name="Magnuson J."/>
            <person name="Mondo S."/>
            <person name="Nolan M."/>
            <person name="Ohm R."/>
            <person name="Pangilinan J."/>
            <person name="Park H.-J."/>
            <person name="Ramirez L."/>
            <person name="Alfaro M."/>
            <person name="Sun H."/>
            <person name="Tritt A."/>
            <person name="Yoshinaga Y."/>
            <person name="Zwiers L.-H."/>
            <person name="Turgeon B."/>
            <person name="Goodwin S."/>
            <person name="Spatafora J."/>
            <person name="Crous P."/>
            <person name="Grigoriev I."/>
        </authorList>
    </citation>
    <scope>NUCLEOTIDE SEQUENCE</scope>
    <source>
        <strain evidence="1">CBS 109.77</strain>
    </source>
</reference>
<organism evidence="1 2">
    <name type="scientific">Melanomma pulvis-pyrius CBS 109.77</name>
    <dbReference type="NCBI Taxonomy" id="1314802"/>
    <lineage>
        <taxon>Eukaryota</taxon>
        <taxon>Fungi</taxon>
        <taxon>Dikarya</taxon>
        <taxon>Ascomycota</taxon>
        <taxon>Pezizomycotina</taxon>
        <taxon>Dothideomycetes</taxon>
        <taxon>Pleosporomycetidae</taxon>
        <taxon>Pleosporales</taxon>
        <taxon>Melanommataceae</taxon>
        <taxon>Melanomma</taxon>
    </lineage>
</organism>
<accession>A0A6A6XTN6</accession>
<sequence length="242" mass="27705">MPSSTYSRDEVVAEVTSYYDFIASVYLPTSVIKRPPPGGWSDITPEFLAPLNKNKNLLDLIRHLPFVVRDEHDEPYQIFEGTSAVDFTGEYIKKSFCSSHPNVDIAEPPKDWGKLPPHVLALATPAEGRNGLYFFIDTERGVAIVCDCQEGPRSTKLSKKQESDDDEWRAHATYTVKDFFTSLKEQFRSFKVIATSERVVEKAGGSDYNPDKRRKEIYEEHRVFTDRYDKVACLERIKEVEP</sequence>
<dbReference type="AlphaFoldDB" id="A0A6A6XTN6"/>
<dbReference type="OrthoDB" id="5343383at2759"/>
<keyword evidence="2" id="KW-1185">Reference proteome</keyword>
<name>A0A6A6XTN6_9PLEO</name>
<evidence type="ECO:0000313" key="1">
    <source>
        <dbReference type="EMBL" id="KAF2799395.1"/>
    </source>
</evidence>